<proteinExistence type="predicted"/>
<dbReference type="AlphaFoldDB" id="I3E3Z5"/>
<name>I3E3Z5_BACMM</name>
<evidence type="ECO:0000259" key="3">
    <source>
        <dbReference type="Pfam" id="PF17898"/>
    </source>
</evidence>
<dbReference type="InterPro" id="IPR041262">
    <property type="entry name" value="GerD_central"/>
</dbReference>
<keyword evidence="2" id="KW-0732">Signal</keyword>
<dbReference type="PROSITE" id="PS51257">
    <property type="entry name" value="PROKAR_LIPOPROTEIN"/>
    <property type="match status" value="1"/>
</dbReference>
<dbReference type="HOGENOM" id="CLU_092044_1_0_9"/>
<evidence type="ECO:0000256" key="1">
    <source>
        <dbReference type="SAM" id="MobiDB-lite"/>
    </source>
</evidence>
<keyword evidence="5" id="KW-1185">Reference proteome</keyword>
<organism evidence="4 5">
    <name type="scientific">Bacillus methanolicus (strain MGA3 / ATCC 53907)</name>
    <dbReference type="NCBI Taxonomy" id="796606"/>
    <lineage>
        <taxon>Bacteria</taxon>
        <taxon>Bacillati</taxon>
        <taxon>Bacillota</taxon>
        <taxon>Bacilli</taxon>
        <taxon>Bacillales</taxon>
        <taxon>Bacillaceae</taxon>
        <taxon>Bacillus</taxon>
    </lineage>
</organism>
<gene>
    <name evidence="4" type="ORF">BMMGA3_00890</name>
</gene>
<dbReference type="STRING" id="796606.BMMGA3_00890"/>
<reference evidence="4 5" key="1">
    <citation type="journal article" date="2015" name="BMC Genomics">
        <title>Transcriptome analysis of thermophilic methylotrophic Bacillus methanolicus MGA3 using RNA-sequencing provides detailed insights into its previously uncharted transcriptional landscape.</title>
        <authorList>
            <person name="Irla M."/>
            <person name="Neshat A."/>
            <person name="Brautaset T."/>
            <person name="Ruckert C."/>
            <person name="Kalinowski J."/>
            <person name="Wendisch V.F."/>
        </authorList>
    </citation>
    <scope>NUCLEOTIDE SEQUENCE [LARGE SCALE GENOMIC DNA]</scope>
    <source>
        <strain evidence="5">MGA3 / ATCC 53907</strain>
    </source>
</reference>
<dbReference type="EMBL" id="CP007739">
    <property type="protein sequence ID" value="AIE58681.1"/>
    <property type="molecule type" value="Genomic_DNA"/>
</dbReference>
<accession>I3E3Z5</accession>
<dbReference type="OrthoDB" id="2375836at2"/>
<feature type="domain" description="Spore germination GerD central core" evidence="3">
    <location>
        <begin position="65"/>
        <end position="178"/>
    </location>
</feature>
<evidence type="ECO:0000256" key="2">
    <source>
        <dbReference type="SAM" id="SignalP"/>
    </source>
</evidence>
<sequence>MVNKGTLLLPFFLVFFVAGCAQNDAGGSKLDYDETKKMVVDILKTDDGKKAIKEIMDDDKLKKHLIMDQQIVSDTIKKTLTSEEGAEFWKKSFEDPAFAESIAKSMEKEHELLLKKLMKDPEYRSMMVEIMKNPELHKEVEDLLKSNEYRKHVQKVITETFESPLFKAKIQDLIIKAAGEVQSGKQESQGGDKPDGGDQDQEQGKS</sequence>
<dbReference type="eggNOG" id="ENOG50304MB">
    <property type="taxonomic scope" value="Bacteria"/>
</dbReference>
<protein>
    <submittedName>
        <fullName evidence="4">Spore germination protein GerD</fullName>
    </submittedName>
</protein>
<evidence type="ECO:0000313" key="5">
    <source>
        <dbReference type="Proteomes" id="UP000027602"/>
    </source>
</evidence>
<feature type="signal peptide" evidence="2">
    <location>
        <begin position="1"/>
        <end position="23"/>
    </location>
</feature>
<dbReference type="KEGG" id="bmet:BMMGA3_00890"/>
<feature type="compositionally biased region" description="Basic and acidic residues" evidence="1">
    <location>
        <begin position="190"/>
        <end position="206"/>
    </location>
</feature>
<feature type="chain" id="PRO_5003670380" evidence="2">
    <location>
        <begin position="24"/>
        <end position="206"/>
    </location>
</feature>
<evidence type="ECO:0000313" key="4">
    <source>
        <dbReference type="EMBL" id="AIE58681.1"/>
    </source>
</evidence>
<feature type="region of interest" description="Disordered" evidence="1">
    <location>
        <begin position="181"/>
        <end position="206"/>
    </location>
</feature>
<dbReference type="RefSeq" id="WP_003348557.1">
    <property type="nucleotide sequence ID" value="NZ_ADWW01000003.1"/>
</dbReference>
<dbReference type="Proteomes" id="UP000027602">
    <property type="component" value="Chromosome"/>
</dbReference>
<dbReference type="Pfam" id="PF17898">
    <property type="entry name" value="GerD"/>
    <property type="match status" value="1"/>
</dbReference>
<dbReference type="NCBIfam" id="NF040801">
    <property type="entry name" value="spore_GerD"/>
    <property type="match status" value="1"/>
</dbReference>